<evidence type="ECO:0000313" key="6">
    <source>
        <dbReference type="Proteomes" id="UP000505377"/>
    </source>
</evidence>
<dbReference type="RefSeq" id="WP_172161578.1">
    <property type="nucleotide sequence ID" value="NZ_CP053564.1"/>
</dbReference>
<evidence type="ECO:0000256" key="2">
    <source>
        <dbReference type="ARBA" id="ARBA00023163"/>
    </source>
</evidence>
<feature type="transmembrane region" description="Helical" evidence="3">
    <location>
        <begin position="94"/>
        <end position="114"/>
    </location>
</feature>
<accession>A0A6M6JM65</accession>
<keyword evidence="3" id="KW-0812">Transmembrane</keyword>
<dbReference type="EMBL" id="CP053564">
    <property type="protein sequence ID" value="QJY48160.1"/>
    <property type="molecule type" value="Genomic_DNA"/>
</dbReference>
<sequence length="220" mass="22107">MNADEHRTLRESLGVYALGQLPPGEATALRAHLDGCASCSAELAEIAPVVGALGRVDPAHLDVPPAPPAWLGDRIVARAAAERVPSRPGRGGRLLLAAAAVVLAGLAGAGGYALGTGTDPAVPREPVALRTADPAVEASATVVPHTWGVEITLAADGFRPGAVYRVVVIDDGGRAVGAGEFVGTGANPMLCNLNSSVLRADAAGFDVVDAAGRVVVHGEL</sequence>
<evidence type="ECO:0000256" key="1">
    <source>
        <dbReference type="ARBA" id="ARBA00023015"/>
    </source>
</evidence>
<evidence type="ECO:0000259" key="4">
    <source>
        <dbReference type="Pfam" id="PF13490"/>
    </source>
</evidence>
<name>A0A6M6JM65_9PSEU</name>
<dbReference type="KEGG" id="pbro:HOP40_22110"/>
<protein>
    <submittedName>
        <fullName evidence="5">Anti-sigma factor</fullName>
    </submittedName>
</protein>
<evidence type="ECO:0000313" key="5">
    <source>
        <dbReference type="EMBL" id="QJY48160.1"/>
    </source>
</evidence>
<dbReference type="Gene3D" id="1.10.10.1320">
    <property type="entry name" value="Anti-sigma factor, zinc-finger domain"/>
    <property type="match status" value="1"/>
</dbReference>
<gene>
    <name evidence="5" type="ORF">HOP40_22110</name>
</gene>
<keyword evidence="1" id="KW-0805">Transcription regulation</keyword>
<keyword evidence="6" id="KW-1185">Reference proteome</keyword>
<proteinExistence type="predicted"/>
<keyword evidence="2" id="KW-0804">Transcription</keyword>
<dbReference type="Pfam" id="PF13490">
    <property type="entry name" value="zf-HC2"/>
    <property type="match status" value="1"/>
</dbReference>
<dbReference type="InterPro" id="IPR027383">
    <property type="entry name" value="Znf_put"/>
</dbReference>
<dbReference type="InterPro" id="IPR041916">
    <property type="entry name" value="Anti_sigma_zinc_sf"/>
</dbReference>
<evidence type="ECO:0000256" key="3">
    <source>
        <dbReference type="SAM" id="Phobius"/>
    </source>
</evidence>
<reference evidence="5 6" key="1">
    <citation type="submission" date="2020-05" db="EMBL/GenBank/DDBJ databases">
        <authorList>
            <person name="Mo P."/>
        </authorList>
    </citation>
    <scope>NUCLEOTIDE SEQUENCE [LARGE SCALE GENOMIC DNA]</scope>
    <source>
        <strain evidence="5 6">Gen01</strain>
    </source>
</reference>
<keyword evidence="3" id="KW-0472">Membrane</keyword>
<dbReference type="AlphaFoldDB" id="A0A6M6JM65"/>
<dbReference type="Proteomes" id="UP000505377">
    <property type="component" value="Chromosome"/>
</dbReference>
<feature type="domain" description="Putative zinc-finger" evidence="4">
    <location>
        <begin position="9"/>
        <end position="39"/>
    </location>
</feature>
<organism evidence="5 6">
    <name type="scientific">Pseudonocardia broussonetiae</name>
    <dbReference type="NCBI Taxonomy" id="2736640"/>
    <lineage>
        <taxon>Bacteria</taxon>
        <taxon>Bacillati</taxon>
        <taxon>Actinomycetota</taxon>
        <taxon>Actinomycetes</taxon>
        <taxon>Pseudonocardiales</taxon>
        <taxon>Pseudonocardiaceae</taxon>
        <taxon>Pseudonocardia</taxon>
    </lineage>
</organism>
<keyword evidence="3" id="KW-1133">Transmembrane helix</keyword>